<gene>
    <name evidence="1" type="ORF">C2S_13862</name>
</gene>
<accession>A0A9Q9RAJ9</accession>
<organism evidence="1 2">
    <name type="scientific">Fusarium fujikuroi</name>
    <name type="common">Bakanae and foot rot disease fungus</name>
    <name type="synonym">Gibberella fujikuroi</name>
    <dbReference type="NCBI Taxonomy" id="5127"/>
    <lineage>
        <taxon>Eukaryota</taxon>
        <taxon>Fungi</taxon>
        <taxon>Dikarya</taxon>
        <taxon>Ascomycota</taxon>
        <taxon>Pezizomycotina</taxon>
        <taxon>Sordariomycetes</taxon>
        <taxon>Hypocreomycetidae</taxon>
        <taxon>Hypocreales</taxon>
        <taxon>Nectriaceae</taxon>
        <taxon>Fusarium</taxon>
        <taxon>Fusarium fujikuroi species complex</taxon>
    </lineage>
</organism>
<reference evidence="1" key="1">
    <citation type="submission" date="2019-05" db="EMBL/GenBank/DDBJ databases">
        <authorList>
            <person name="Piombo E."/>
        </authorList>
    </citation>
    <scope>NUCLEOTIDE SEQUENCE</scope>
    <source>
        <strain evidence="1">C2S</strain>
    </source>
</reference>
<dbReference type="EMBL" id="CABFJX010000018">
    <property type="protein sequence ID" value="VTT58381.1"/>
    <property type="molecule type" value="Genomic_DNA"/>
</dbReference>
<dbReference type="Proteomes" id="UP000760494">
    <property type="component" value="Unassembled WGS sequence"/>
</dbReference>
<sequence length="212" mass="24092">MPGFRAKTWLYSCSAISYSWLKLLVKMDTDKAQSALLLSALTIIADFLLNVKLLDLNPKGAPNRFLCLNQLVNSKALCNIARKPLYTKILSSDCRIGKTQQIKDLETGMQVVPKGSPIFSPIIWLTSTNIHKQSYTKNRFYKLVGCPNRYRLNLAASALPDIKEEEEAIWLKLEYNINRDDLEVKKLLLSFYASRVIVNEAYFAKSPKSILN</sequence>
<protein>
    <submittedName>
        <fullName evidence="1">Uncharacterized protein</fullName>
    </submittedName>
</protein>
<name>A0A9Q9RAJ9_FUSFU</name>
<proteinExistence type="predicted"/>
<comment type="caution">
    <text evidence="1">The sequence shown here is derived from an EMBL/GenBank/DDBJ whole genome shotgun (WGS) entry which is preliminary data.</text>
</comment>
<evidence type="ECO:0000313" key="2">
    <source>
        <dbReference type="Proteomes" id="UP000760494"/>
    </source>
</evidence>
<evidence type="ECO:0000313" key="1">
    <source>
        <dbReference type="EMBL" id="VTT58381.1"/>
    </source>
</evidence>
<dbReference type="AlphaFoldDB" id="A0A9Q9RAJ9"/>